<dbReference type="GO" id="GO:0005829">
    <property type="term" value="C:cytosol"/>
    <property type="evidence" value="ECO:0007669"/>
    <property type="project" value="TreeGrafter"/>
</dbReference>
<dbReference type="InterPro" id="IPR016032">
    <property type="entry name" value="Sig_transdc_resp-reg_C-effctor"/>
</dbReference>
<dbReference type="InterPro" id="IPR001789">
    <property type="entry name" value="Sig_transdc_resp-reg_receiver"/>
</dbReference>
<dbReference type="SMART" id="SM00448">
    <property type="entry name" value="REC"/>
    <property type="match status" value="1"/>
</dbReference>
<dbReference type="Gene3D" id="6.10.250.690">
    <property type="match status" value="1"/>
</dbReference>
<dbReference type="SUPFAM" id="SSF46894">
    <property type="entry name" value="C-terminal effector domain of the bipartite response regulators"/>
    <property type="match status" value="1"/>
</dbReference>
<dbReference type="EMBL" id="JACFXU010000011">
    <property type="protein sequence ID" value="MBA6411700.1"/>
    <property type="molecule type" value="Genomic_DNA"/>
</dbReference>
<keyword evidence="6" id="KW-0804">Transcription</keyword>
<dbReference type="Pfam" id="PF00486">
    <property type="entry name" value="Trans_reg_C"/>
    <property type="match status" value="1"/>
</dbReference>
<feature type="domain" description="OmpR/PhoB-type" evidence="11">
    <location>
        <begin position="133"/>
        <end position="229"/>
    </location>
</feature>
<keyword evidence="2 8" id="KW-0597">Phosphoprotein</keyword>
<dbReference type="InterPro" id="IPR001867">
    <property type="entry name" value="OmpR/PhoB-type_DNA-bd"/>
</dbReference>
<dbReference type="CDD" id="cd19937">
    <property type="entry name" value="REC_OmpR_BsPhoP-like"/>
    <property type="match status" value="1"/>
</dbReference>
<evidence type="ECO:0000256" key="3">
    <source>
        <dbReference type="ARBA" id="ARBA00023012"/>
    </source>
</evidence>
<organism evidence="12 13">
    <name type="scientific">Sediminihaliea albiluteola</name>
    <dbReference type="NCBI Taxonomy" id="2758564"/>
    <lineage>
        <taxon>Bacteria</taxon>
        <taxon>Pseudomonadati</taxon>
        <taxon>Pseudomonadota</taxon>
        <taxon>Gammaproteobacteria</taxon>
        <taxon>Cellvibrionales</taxon>
        <taxon>Halieaceae</taxon>
        <taxon>Sediminihaliea</taxon>
    </lineage>
</organism>
<feature type="DNA-binding region" description="OmpR/PhoB-type" evidence="9">
    <location>
        <begin position="133"/>
        <end position="229"/>
    </location>
</feature>
<evidence type="ECO:0000256" key="1">
    <source>
        <dbReference type="ARBA" id="ARBA00013332"/>
    </source>
</evidence>
<dbReference type="SUPFAM" id="SSF52172">
    <property type="entry name" value="CheY-like"/>
    <property type="match status" value="1"/>
</dbReference>
<proteinExistence type="predicted"/>
<evidence type="ECO:0000313" key="12">
    <source>
        <dbReference type="EMBL" id="MBA6411700.1"/>
    </source>
</evidence>
<comment type="function">
    <text evidence="7">This protein is a positive regulator for the phosphate regulon. Transcription of this operon is positively regulated by PhoB and PhoR when phosphate is limited.</text>
</comment>
<evidence type="ECO:0000256" key="8">
    <source>
        <dbReference type="PROSITE-ProRule" id="PRU00169"/>
    </source>
</evidence>
<evidence type="ECO:0000256" key="2">
    <source>
        <dbReference type="ARBA" id="ARBA00022553"/>
    </source>
</evidence>
<dbReference type="Gene3D" id="3.40.50.2300">
    <property type="match status" value="1"/>
</dbReference>
<dbReference type="AlphaFoldDB" id="A0A7W2TTS4"/>
<dbReference type="GO" id="GO:0006355">
    <property type="term" value="P:regulation of DNA-templated transcription"/>
    <property type="evidence" value="ECO:0007669"/>
    <property type="project" value="InterPro"/>
</dbReference>
<dbReference type="Proteomes" id="UP000539350">
    <property type="component" value="Unassembled WGS sequence"/>
</dbReference>
<keyword evidence="3" id="KW-0902">Two-component regulatory system</keyword>
<evidence type="ECO:0000259" key="11">
    <source>
        <dbReference type="PROSITE" id="PS51755"/>
    </source>
</evidence>
<gene>
    <name evidence="12" type="ORF">H2508_01050</name>
</gene>
<evidence type="ECO:0000259" key="10">
    <source>
        <dbReference type="PROSITE" id="PS50110"/>
    </source>
</evidence>
<comment type="caution">
    <text evidence="12">The sequence shown here is derived from an EMBL/GenBank/DDBJ whole genome shotgun (WGS) entry which is preliminary data.</text>
</comment>
<protein>
    <recommendedName>
        <fullName evidence="1">Phosphate regulon transcriptional regulatory protein PhoB</fullName>
    </recommendedName>
</protein>
<dbReference type="InterPro" id="IPR039420">
    <property type="entry name" value="WalR-like"/>
</dbReference>
<dbReference type="InterPro" id="IPR011006">
    <property type="entry name" value="CheY-like_superfamily"/>
</dbReference>
<keyword evidence="13" id="KW-1185">Reference proteome</keyword>
<evidence type="ECO:0000256" key="9">
    <source>
        <dbReference type="PROSITE-ProRule" id="PRU01091"/>
    </source>
</evidence>
<feature type="modified residue" description="4-aspartylphosphate" evidence="8">
    <location>
        <position position="54"/>
    </location>
</feature>
<dbReference type="GO" id="GO:0000156">
    <property type="term" value="F:phosphorelay response regulator activity"/>
    <property type="evidence" value="ECO:0007669"/>
    <property type="project" value="TreeGrafter"/>
</dbReference>
<dbReference type="InterPro" id="IPR036388">
    <property type="entry name" value="WH-like_DNA-bd_sf"/>
</dbReference>
<keyword evidence="5 9" id="KW-0238">DNA-binding</keyword>
<dbReference type="GO" id="GO:0000976">
    <property type="term" value="F:transcription cis-regulatory region binding"/>
    <property type="evidence" value="ECO:0007669"/>
    <property type="project" value="TreeGrafter"/>
</dbReference>
<dbReference type="GO" id="GO:0032993">
    <property type="term" value="C:protein-DNA complex"/>
    <property type="evidence" value="ECO:0007669"/>
    <property type="project" value="TreeGrafter"/>
</dbReference>
<evidence type="ECO:0000313" key="13">
    <source>
        <dbReference type="Proteomes" id="UP000539350"/>
    </source>
</evidence>
<reference evidence="12 13" key="1">
    <citation type="submission" date="2020-07" db="EMBL/GenBank/DDBJ databases">
        <title>Halieaceae bacterium, F7430, whole genome shotgun sequencing project.</title>
        <authorList>
            <person name="Jiang S."/>
            <person name="Liu Z.W."/>
            <person name="Du Z.J."/>
        </authorList>
    </citation>
    <scope>NUCLEOTIDE SEQUENCE [LARGE SCALE GENOMIC DNA]</scope>
    <source>
        <strain evidence="12 13">F7430</strain>
    </source>
</reference>
<evidence type="ECO:0000256" key="6">
    <source>
        <dbReference type="ARBA" id="ARBA00023163"/>
    </source>
</evidence>
<dbReference type="PROSITE" id="PS51755">
    <property type="entry name" value="OMPR_PHOB"/>
    <property type="match status" value="1"/>
</dbReference>
<dbReference type="PANTHER" id="PTHR48111:SF40">
    <property type="entry name" value="PHOSPHATE REGULON TRANSCRIPTIONAL REGULATORY PROTEIN PHOB"/>
    <property type="match status" value="1"/>
</dbReference>
<dbReference type="Gene3D" id="1.10.10.10">
    <property type="entry name" value="Winged helix-like DNA-binding domain superfamily/Winged helix DNA-binding domain"/>
    <property type="match status" value="1"/>
</dbReference>
<dbReference type="PROSITE" id="PS50110">
    <property type="entry name" value="RESPONSE_REGULATORY"/>
    <property type="match status" value="1"/>
</dbReference>
<evidence type="ECO:0000256" key="4">
    <source>
        <dbReference type="ARBA" id="ARBA00023015"/>
    </source>
</evidence>
<accession>A0A7W2TTS4</accession>
<feature type="domain" description="Response regulatory" evidence="10">
    <location>
        <begin position="5"/>
        <end position="121"/>
    </location>
</feature>
<dbReference type="CDD" id="cd00383">
    <property type="entry name" value="trans_reg_C"/>
    <property type="match status" value="1"/>
</dbReference>
<sequence>MRNTHIVVVEDEPDILQILSYNLKREGFEVSSSLNGTEGLGLIQQEKPDLVLLDLMLPGMDGLDICRHLKNDETTQHIPIIMVTAKGEESDLVLGLGIGADDYVTKPFSPKELIARVKAVLRRSASTAPTSNGDSVELDGLRIDALKHSVSVSGEQVKLTASEFRLLYYLASNPGRVFTREQLLNQAFGGDVVVVDRNIDVHIRAIRKKICIDQQYIETIRGVGYRFIEAN</sequence>
<dbReference type="FunFam" id="1.10.10.10:FF:000018">
    <property type="entry name" value="DNA-binding response regulator ResD"/>
    <property type="match status" value="1"/>
</dbReference>
<dbReference type="Pfam" id="PF00072">
    <property type="entry name" value="Response_reg"/>
    <property type="match status" value="1"/>
</dbReference>
<dbReference type="SMART" id="SM00862">
    <property type="entry name" value="Trans_reg_C"/>
    <property type="match status" value="1"/>
</dbReference>
<name>A0A7W2TTS4_9GAMM</name>
<evidence type="ECO:0000256" key="7">
    <source>
        <dbReference type="ARBA" id="ARBA00024735"/>
    </source>
</evidence>
<keyword evidence="4" id="KW-0805">Transcription regulation</keyword>
<dbReference type="FunFam" id="3.40.50.2300:FF:000001">
    <property type="entry name" value="DNA-binding response regulator PhoB"/>
    <property type="match status" value="1"/>
</dbReference>
<dbReference type="RefSeq" id="WP_182168559.1">
    <property type="nucleotide sequence ID" value="NZ_JACFXU010000011.1"/>
</dbReference>
<evidence type="ECO:0000256" key="5">
    <source>
        <dbReference type="ARBA" id="ARBA00023125"/>
    </source>
</evidence>
<dbReference type="PANTHER" id="PTHR48111">
    <property type="entry name" value="REGULATOR OF RPOS"/>
    <property type="match status" value="1"/>
</dbReference>